<dbReference type="GO" id="GO:0004497">
    <property type="term" value="F:monooxygenase activity"/>
    <property type="evidence" value="ECO:0007669"/>
    <property type="project" value="UniProtKB-KW"/>
</dbReference>
<dbReference type="EMBL" id="BBXM02000009">
    <property type="protein sequence ID" value="GIC94275.1"/>
    <property type="molecule type" value="Genomic_DNA"/>
</dbReference>
<evidence type="ECO:0000256" key="2">
    <source>
        <dbReference type="ARBA" id="ARBA00010617"/>
    </source>
</evidence>
<dbReference type="GO" id="GO:0005506">
    <property type="term" value="F:iron ion binding"/>
    <property type="evidence" value="ECO:0007669"/>
    <property type="project" value="InterPro"/>
</dbReference>
<dbReference type="PANTHER" id="PTHR24305:SF152">
    <property type="entry name" value="P450, PUTATIVE (EUROFUNG)-RELATED"/>
    <property type="match status" value="1"/>
</dbReference>
<comment type="caution">
    <text evidence="9">The sequence shown here is derived from an EMBL/GenBank/DDBJ whole genome shotgun (WGS) entry which is preliminary data.</text>
</comment>
<dbReference type="SUPFAM" id="SSF48264">
    <property type="entry name" value="Cytochrome P450"/>
    <property type="match status" value="1"/>
</dbReference>
<dbReference type="PROSITE" id="PS00086">
    <property type="entry name" value="CYTOCHROME_P450"/>
    <property type="match status" value="1"/>
</dbReference>
<dbReference type="AlphaFoldDB" id="A0A8E0R1H6"/>
<evidence type="ECO:0000256" key="1">
    <source>
        <dbReference type="ARBA" id="ARBA00001971"/>
    </source>
</evidence>
<dbReference type="InterPro" id="IPR002401">
    <property type="entry name" value="Cyt_P450_E_grp-I"/>
</dbReference>
<sequence>MFITWYIVAILFSVTVVRGVWVIIYRLFFHPLAKVPGPLLARAFFFYSFWYNAHGGRLYLQIEKLHQRYGPTVRISPDEIHLSDPEDLDKIYYFGSRFGKSPAFYRAFGLDNSLLTIPDNDLHRVRRAALNPFFSRKMVFELEDVVQAKAQKLTSRMRSALESTGYIDLHYGFRAVSLDVLTDYAFDDCYGCLDKENFGFEIFKMIRDIGPTLWFFQEFPFMRDLAIQTPFWLAKLTGKSLSRMMLYRERCKHQILEVKEAVEKGDKVSRKTVFHQLLRPDDTEGYKMPSVEQLSDDAYVLIAAAADTTGNAMTMAAYNVVTNPEIYERLTAELRERFPDPEAKMDLVTLEKLPYLTAVIKEGLRLSYGVVGRIPRTVPEPGAEFHGYHVPGGTTVSMSSWMLHRNEDLFPNAEKFDPARWQDPATRNALEKHLFSFGRGPRQCVGMQLAYAELYITLGRVFRQFDDLKTRKKAREELLYDDYFSAYHPEAYNKFIFERAR</sequence>
<dbReference type="RefSeq" id="XP_043151541.1">
    <property type="nucleotide sequence ID" value="XM_043295606.1"/>
</dbReference>
<keyword evidence="8" id="KW-0812">Transmembrane</keyword>
<keyword evidence="8" id="KW-0472">Membrane</keyword>
<accession>A0A8E0R1H6</accession>
<feature type="binding site" description="axial binding residue" evidence="6">
    <location>
        <position position="444"/>
    </location>
    <ligand>
        <name>heme</name>
        <dbReference type="ChEBI" id="CHEBI:30413"/>
    </ligand>
    <ligandPart>
        <name>Fe</name>
        <dbReference type="ChEBI" id="CHEBI:18248"/>
    </ligandPart>
</feature>
<dbReference type="Proteomes" id="UP000036893">
    <property type="component" value="Unassembled WGS sequence"/>
</dbReference>
<organism evidence="9 10">
    <name type="scientific">Aspergillus udagawae</name>
    <dbReference type="NCBI Taxonomy" id="91492"/>
    <lineage>
        <taxon>Eukaryota</taxon>
        <taxon>Fungi</taxon>
        <taxon>Dikarya</taxon>
        <taxon>Ascomycota</taxon>
        <taxon>Pezizomycotina</taxon>
        <taxon>Eurotiomycetes</taxon>
        <taxon>Eurotiomycetidae</taxon>
        <taxon>Eurotiales</taxon>
        <taxon>Aspergillaceae</taxon>
        <taxon>Aspergillus</taxon>
        <taxon>Aspergillus subgen. Fumigati</taxon>
    </lineage>
</organism>
<evidence type="ECO:0000256" key="3">
    <source>
        <dbReference type="ARBA" id="ARBA00022723"/>
    </source>
</evidence>
<keyword evidence="6 7" id="KW-0349">Heme</keyword>
<evidence type="ECO:0000256" key="5">
    <source>
        <dbReference type="ARBA" id="ARBA00023004"/>
    </source>
</evidence>
<dbReference type="InterPro" id="IPR001128">
    <property type="entry name" value="Cyt_P450"/>
</dbReference>
<keyword evidence="8" id="KW-1133">Transmembrane helix</keyword>
<gene>
    <name evidence="9" type="ORF">Aud_010775</name>
</gene>
<dbReference type="InterPro" id="IPR017972">
    <property type="entry name" value="Cyt_P450_CS"/>
</dbReference>
<evidence type="ECO:0000313" key="10">
    <source>
        <dbReference type="Proteomes" id="UP000036893"/>
    </source>
</evidence>
<evidence type="ECO:0000313" key="9">
    <source>
        <dbReference type="EMBL" id="GIC94275.1"/>
    </source>
</evidence>
<comment type="similarity">
    <text evidence="2 7">Belongs to the cytochrome P450 family.</text>
</comment>
<name>A0A8E0R1H6_9EURO</name>
<dbReference type="GO" id="GO:0044283">
    <property type="term" value="P:small molecule biosynthetic process"/>
    <property type="evidence" value="ECO:0007669"/>
    <property type="project" value="UniProtKB-ARBA"/>
</dbReference>
<protein>
    <recommendedName>
        <fullName evidence="11">Trichodiene oxygenase</fullName>
    </recommendedName>
</protein>
<dbReference type="PRINTS" id="PR00463">
    <property type="entry name" value="EP450I"/>
</dbReference>
<proteinExistence type="inferred from homology"/>
<evidence type="ECO:0000256" key="4">
    <source>
        <dbReference type="ARBA" id="ARBA00023002"/>
    </source>
</evidence>
<reference evidence="9" key="2">
    <citation type="submission" date="2021-01" db="EMBL/GenBank/DDBJ databases">
        <title>Pan-genome distribution and transcriptional activeness of fungal secondary metabolism genes in Aspergillus section Fumigati.</title>
        <authorList>
            <person name="Takahashi H."/>
            <person name="Umemura M."/>
            <person name="Ninomiya A."/>
            <person name="Kusuya Y."/>
            <person name="Urayama S."/>
            <person name="Shimizu M."/>
            <person name="Watanabe A."/>
            <person name="Kamei K."/>
            <person name="Yaguchi T."/>
            <person name="Hagiwara D."/>
        </authorList>
    </citation>
    <scope>NUCLEOTIDE SEQUENCE</scope>
    <source>
        <strain evidence="9">IFM 46973</strain>
    </source>
</reference>
<evidence type="ECO:0000256" key="7">
    <source>
        <dbReference type="RuleBase" id="RU000461"/>
    </source>
</evidence>
<keyword evidence="5 6" id="KW-0408">Iron</keyword>
<dbReference type="PRINTS" id="PR00385">
    <property type="entry name" value="P450"/>
</dbReference>
<dbReference type="InterPro" id="IPR050121">
    <property type="entry name" value="Cytochrome_P450_monoxygenase"/>
</dbReference>
<keyword evidence="4 7" id="KW-0560">Oxidoreductase</keyword>
<dbReference type="Gene3D" id="1.10.630.10">
    <property type="entry name" value="Cytochrome P450"/>
    <property type="match status" value="1"/>
</dbReference>
<feature type="transmembrane region" description="Helical" evidence="8">
    <location>
        <begin position="6"/>
        <end position="27"/>
    </location>
</feature>
<keyword evidence="3 6" id="KW-0479">Metal-binding</keyword>
<dbReference type="InterPro" id="IPR036396">
    <property type="entry name" value="Cyt_P450_sf"/>
</dbReference>
<evidence type="ECO:0000256" key="6">
    <source>
        <dbReference type="PIRSR" id="PIRSR602401-1"/>
    </source>
</evidence>
<reference evidence="9" key="1">
    <citation type="journal article" date="2015" name="Genome Announc.">
        <title>Draft Genome Sequence of the Pathogenic Filamentous Fungus Aspergillus udagawae Strain IFM 46973T.</title>
        <authorList>
            <person name="Kusuya Y."/>
            <person name="Takahashi-Nakaguchi A."/>
            <person name="Takahashi H."/>
            <person name="Yaguchi T."/>
        </authorList>
    </citation>
    <scope>NUCLEOTIDE SEQUENCE</scope>
    <source>
        <strain evidence="9">IFM 46973</strain>
    </source>
</reference>
<dbReference type="GO" id="GO:0020037">
    <property type="term" value="F:heme binding"/>
    <property type="evidence" value="ECO:0007669"/>
    <property type="project" value="InterPro"/>
</dbReference>
<dbReference type="GeneID" id="66998252"/>
<dbReference type="Pfam" id="PF00067">
    <property type="entry name" value="p450"/>
    <property type="match status" value="1"/>
</dbReference>
<keyword evidence="7" id="KW-0503">Monooxygenase</keyword>
<dbReference type="CDD" id="cd11062">
    <property type="entry name" value="CYP58-like"/>
    <property type="match status" value="1"/>
</dbReference>
<evidence type="ECO:0000256" key="8">
    <source>
        <dbReference type="SAM" id="Phobius"/>
    </source>
</evidence>
<comment type="cofactor">
    <cofactor evidence="1 6">
        <name>heme</name>
        <dbReference type="ChEBI" id="CHEBI:30413"/>
    </cofactor>
</comment>
<dbReference type="GO" id="GO:0016705">
    <property type="term" value="F:oxidoreductase activity, acting on paired donors, with incorporation or reduction of molecular oxygen"/>
    <property type="evidence" value="ECO:0007669"/>
    <property type="project" value="InterPro"/>
</dbReference>
<dbReference type="PANTHER" id="PTHR24305">
    <property type="entry name" value="CYTOCHROME P450"/>
    <property type="match status" value="1"/>
</dbReference>
<evidence type="ECO:0008006" key="11">
    <source>
        <dbReference type="Google" id="ProtNLM"/>
    </source>
</evidence>